<accession>A0A2X0V4U5</accession>
<organism evidence="7 8">
    <name type="scientific">Anaerobiospirillum thomasii</name>
    <dbReference type="NCBI Taxonomy" id="179995"/>
    <lineage>
        <taxon>Bacteria</taxon>
        <taxon>Pseudomonadati</taxon>
        <taxon>Pseudomonadota</taxon>
        <taxon>Gammaproteobacteria</taxon>
        <taxon>Aeromonadales</taxon>
        <taxon>Succinivibrionaceae</taxon>
        <taxon>Anaerobiospirillum</taxon>
    </lineage>
</organism>
<keyword evidence="8" id="KW-1185">Reference proteome</keyword>
<dbReference type="Pfam" id="PF07690">
    <property type="entry name" value="MFS_1"/>
    <property type="match status" value="1"/>
</dbReference>
<feature type="transmembrane region" description="Helical" evidence="5">
    <location>
        <begin position="353"/>
        <end position="375"/>
    </location>
</feature>
<feature type="transmembrane region" description="Helical" evidence="5">
    <location>
        <begin position="164"/>
        <end position="184"/>
    </location>
</feature>
<proteinExistence type="predicted"/>
<dbReference type="GO" id="GO:0022857">
    <property type="term" value="F:transmembrane transporter activity"/>
    <property type="evidence" value="ECO:0007669"/>
    <property type="project" value="InterPro"/>
</dbReference>
<feature type="domain" description="Major facilitator superfamily (MFS) profile" evidence="6">
    <location>
        <begin position="10"/>
        <end position="379"/>
    </location>
</feature>
<feature type="transmembrane region" description="Helical" evidence="5">
    <location>
        <begin position="16"/>
        <end position="34"/>
    </location>
</feature>
<evidence type="ECO:0000256" key="3">
    <source>
        <dbReference type="ARBA" id="ARBA00022989"/>
    </source>
</evidence>
<keyword evidence="4 5" id="KW-0472">Membrane</keyword>
<sequence>MSRVFSPARDVKAAKFSFFLAGFAMAAWAPLVPYLKVRLNITHLELSQIILLMGAGSIVGMLATSQLIKLLGVRKALFSSAVVLLLSIVFLVNADSYYMAAAAISAYGITIGCMEVGSNIYGTLLESEYKKVLMPSMHGFYSTGEIVSLSIIALLLHISFEIEWAIIAPVLVVFAVFVFLSPHLSGQKTYQKETFALPRGVVLILALLSSFILMVEGSMLDWSALLMMQKTDVSITLSSSAYIVLVIFLAVGRFSGGSMIDKFGIFKVLFAGLGVSILALAMIFMTENLYMLYIYFSILGLGMANVLPIVISLSGRQKKMSTVAAISSVSSCGYGALIIGPALIGFIAEHSSLNSAILFLSLLGLVVSAVSVKVVRTIA</sequence>
<dbReference type="Gene3D" id="1.20.1250.20">
    <property type="entry name" value="MFS general substrate transporter like domains"/>
    <property type="match status" value="2"/>
</dbReference>
<protein>
    <submittedName>
        <fullName evidence="7">Inner membrane protein ybjJ</fullName>
    </submittedName>
</protein>
<feature type="transmembrane region" description="Helical" evidence="5">
    <location>
        <begin position="290"/>
        <end position="311"/>
    </location>
</feature>
<dbReference type="SUPFAM" id="SSF103473">
    <property type="entry name" value="MFS general substrate transporter"/>
    <property type="match status" value="1"/>
</dbReference>
<dbReference type="GO" id="GO:0016020">
    <property type="term" value="C:membrane"/>
    <property type="evidence" value="ECO:0007669"/>
    <property type="project" value="UniProtKB-SubCell"/>
</dbReference>
<keyword evidence="3 5" id="KW-1133">Transmembrane helix</keyword>
<dbReference type="PANTHER" id="PTHR23514:SF13">
    <property type="entry name" value="INNER MEMBRANE PROTEIN YBJJ"/>
    <property type="match status" value="1"/>
</dbReference>
<dbReference type="EMBL" id="UAPV01000001">
    <property type="protein sequence ID" value="SPT70538.1"/>
    <property type="molecule type" value="Genomic_DNA"/>
</dbReference>
<feature type="transmembrane region" description="Helical" evidence="5">
    <location>
        <begin position="323"/>
        <end position="347"/>
    </location>
</feature>
<name>A0A2X0V4U5_9GAMM</name>
<evidence type="ECO:0000313" key="7">
    <source>
        <dbReference type="EMBL" id="SPT70538.1"/>
    </source>
</evidence>
<feature type="transmembrane region" description="Helical" evidence="5">
    <location>
        <begin position="196"/>
        <end position="215"/>
    </location>
</feature>
<dbReference type="InterPro" id="IPR051788">
    <property type="entry name" value="MFS_Transporter"/>
</dbReference>
<dbReference type="RefSeq" id="WP_113744599.1">
    <property type="nucleotide sequence ID" value="NZ_UAPU01000005.1"/>
</dbReference>
<feature type="transmembrane region" description="Helical" evidence="5">
    <location>
        <begin position="46"/>
        <end position="64"/>
    </location>
</feature>
<dbReference type="PROSITE" id="PS50850">
    <property type="entry name" value="MFS"/>
    <property type="match status" value="1"/>
</dbReference>
<evidence type="ECO:0000256" key="5">
    <source>
        <dbReference type="SAM" id="Phobius"/>
    </source>
</evidence>
<evidence type="ECO:0000313" key="8">
    <source>
        <dbReference type="Proteomes" id="UP000250086"/>
    </source>
</evidence>
<comment type="subcellular location">
    <subcellularLocation>
        <location evidence="1">Membrane</location>
        <topology evidence="1">Multi-pass membrane protein</topology>
    </subcellularLocation>
</comment>
<reference evidence="7 8" key="1">
    <citation type="submission" date="2018-06" db="EMBL/GenBank/DDBJ databases">
        <authorList>
            <consortium name="Pathogen Informatics"/>
            <person name="Doyle S."/>
        </authorList>
    </citation>
    <scope>NUCLEOTIDE SEQUENCE [LARGE SCALE GENOMIC DNA]</scope>
    <source>
        <strain evidence="7 8">NCTC13093</strain>
    </source>
</reference>
<feature type="transmembrane region" description="Helical" evidence="5">
    <location>
        <begin position="235"/>
        <end position="252"/>
    </location>
</feature>
<feature type="transmembrane region" description="Helical" evidence="5">
    <location>
        <begin position="139"/>
        <end position="158"/>
    </location>
</feature>
<dbReference type="Proteomes" id="UP000250086">
    <property type="component" value="Unassembled WGS sequence"/>
</dbReference>
<dbReference type="AlphaFoldDB" id="A0A2X0V4U5"/>
<dbReference type="InterPro" id="IPR036259">
    <property type="entry name" value="MFS_trans_sf"/>
</dbReference>
<feature type="transmembrane region" description="Helical" evidence="5">
    <location>
        <begin position="264"/>
        <end position="284"/>
    </location>
</feature>
<dbReference type="OrthoDB" id="9810941at2"/>
<gene>
    <name evidence="7" type="primary">ybjJ_4</name>
    <name evidence="7" type="ORF">NCTC13093_01954</name>
</gene>
<evidence type="ECO:0000256" key="4">
    <source>
        <dbReference type="ARBA" id="ARBA00023136"/>
    </source>
</evidence>
<keyword evidence="2 5" id="KW-0812">Transmembrane</keyword>
<dbReference type="InterPro" id="IPR020846">
    <property type="entry name" value="MFS_dom"/>
</dbReference>
<evidence type="ECO:0000256" key="2">
    <source>
        <dbReference type="ARBA" id="ARBA00022692"/>
    </source>
</evidence>
<feature type="transmembrane region" description="Helical" evidence="5">
    <location>
        <begin position="98"/>
        <end position="118"/>
    </location>
</feature>
<dbReference type="CDD" id="cd17393">
    <property type="entry name" value="MFS_MosC_like"/>
    <property type="match status" value="1"/>
</dbReference>
<feature type="transmembrane region" description="Helical" evidence="5">
    <location>
        <begin position="76"/>
        <end position="92"/>
    </location>
</feature>
<dbReference type="PANTHER" id="PTHR23514">
    <property type="entry name" value="BYPASS OF STOP CODON PROTEIN 6"/>
    <property type="match status" value="1"/>
</dbReference>
<evidence type="ECO:0000256" key="1">
    <source>
        <dbReference type="ARBA" id="ARBA00004141"/>
    </source>
</evidence>
<evidence type="ECO:0000259" key="6">
    <source>
        <dbReference type="PROSITE" id="PS50850"/>
    </source>
</evidence>
<dbReference type="InterPro" id="IPR011701">
    <property type="entry name" value="MFS"/>
</dbReference>